<organism evidence="1 2">
    <name type="scientific">Daedalea quercina L-15889</name>
    <dbReference type="NCBI Taxonomy" id="1314783"/>
    <lineage>
        <taxon>Eukaryota</taxon>
        <taxon>Fungi</taxon>
        <taxon>Dikarya</taxon>
        <taxon>Basidiomycota</taxon>
        <taxon>Agaricomycotina</taxon>
        <taxon>Agaricomycetes</taxon>
        <taxon>Polyporales</taxon>
        <taxon>Fomitopsis</taxon>
    </lineage>
</organism>
<name>A0A165NRT7_9APHY</name>
<dbReference type="EMBL" id="KV429078">
    <property type="protein sequence ID" value="KZT67291.1"/>
    <property type="molecule type" value="Genomic_DNA"/>
</dbReference>
<protein>
    <submittedName>
        <fullName evidence="1">Uncharacterized protein</fullName>
    </submittedName>
</protein>
<accession>A0A165NRT7</accession>
<proteinExistence type="predicted"/>
<keyword evidence="2" id="KW-1185">Reference proteome</keyword>
<sequence length="158" mass="17078">MLLGGELRSAKRLSQHAIAIGHVAIGQEKLQREIILDSVAEFIQSLAAFGFQIFTREGVACGEHRFSALESTNLEIGEKSIGDLQFEPNSTRDGPMVPARLGLLDDVNAAAPDDDDDDDDQCPYLVYTASAGDRNRTGVRGKCEAGAAQMRGVRRYPG</sequence>
<dbReference type="AlphaFoldDB" id="A0A165NRT7"/>
<reference evidence="1 2" key="1">
    <citation type="journal article" date="2016" name="Mol. Biol. Evol.">
        <title>Comparative Genomics of Early-Diverging Mushroom-Forming Fungi Provides Insights into the Origins of Lignocellulose Decay Capabilities.</title>
        <authorList>
            <person name="Nagy L.G."/>
            <person name="Riley R."/>
            <person name="Tritt A."/>
            <person name="Adam C."/>
            <person name="Daum C."/>
            <person name="Floudas D."/>
            <person name="Sun H."/>
            <person name="Yadav J.S."/>
            <person name="Pangilinan J."/>
            <person name="Larsson K.H."/>
            <person name="Matsuura K."/>
            <person name="Barry K."/>
            <person name="Labutti K."/>
            <person name="Kuo R."/>
            <person name="Ohm R.A."/>
            <person name="Bhattacharya S.S."/>
            <person name="Shirouzu T."/>
            <person name="Yoshinaga Y."/>
            <person name="Martin F.M."/>
            <person name="Grigoriev I.V."/>
            <person name="Hibbett D.S."/>
        </authorList>
    </citation>
    <scope>NUCLEOTIDE SEQUENCE [LARGE SCALE GENOMIC DNA]</scope>
    <source>
        <strain evidence="1 2">L-15889</strain>
    </source>
</reference>
<evidence type="ECO:0000313" key="1">
    <source>
        <dbReference type="EMBL" id="KZT67291.1"/>
    </source>
</evidence>
<gene>
    <name evidence="1" type="ORF">DAEQUDRAFT_767347</name>
</gene>
<dbReference type="Proteomes" id="UP000076727">
    <property type="component" value="Unassembled WGS sequence"/>
</dbReference>
<evidence type="ECO:0000313" key="2">
    <source>
        <dbReference type="Proteomes" id="UP000076727"/>
    </source>
</evidence>